<dbReference type="RefSeq" id="WP_182463744.1">
    <property type="nucleotide sequence ID" value="NZ_CP059732.1"/>
</dbReference>
<evidence type="ECO:0000313" key="1">
    <source>
        <dbReference type="EMBL" id="QMW06375.1"/>
    </source>
</evidence>
<gene>
    <name evidence="1" type="ORF">H3H32_16530</name>
</gene>
<keyword evidence="2" id="KW-1185">Reference proteome</keyword>
<accession>A0A7G5H5I3</accession>
<name>A0A7G5H5I3_9BACT</name>
<dbReference type="KEGG" id="sfol:H3H32_16530"/>
<sequence>MGVLEKTKTTDKESADQIKGAKQILFGAKQQGLKYGRERFFEFGELAVIEFDVPINKRLIRLQYRYDPLNDSLIPIA</sequence>
<protein>
    <submittedName>
        <fullName evidence="1">Uncharacterized protein</fullName>
    </submittedName>
</protein>
<proteinExistence type="predicted"/>
<organism evidence="1 2">
    <name type="scientific">Spirosoma foliorum</name>
    <dbReference type="NCBI Taxonomy" id="2710596"/>
    <lineage>
        <taxon>Bacteria</taxon>
        <taxon>Pseudomonadati</taxon>
        <taxon>Bacteroidota</taxon>
        <taxon>Cytophagia</taxon>
        <taxon>Cytophagales</taxon>
        <taxon>Cytophagaceae</taxon>
        <taxon>Spirosoma</taxon>
    </lineage>
</organism>
<reference evidence="1 2" key="1">
    <citation type="submission" date="2020-07" db="EMBL/GenBank/DDBJ databases">
        <title>Spirosoma foliorum sp. nov., isolated from the leaves on the Nejang mountain Korea, Republic of.</title>
        <authorList>
            <person name="Ho H."/>
            <person name="Lee Y.-J."/>
            <person name="Nurcahyanto D.-A."/>
            <person name="Kim S.-G."/>
        </authorList>
    </citation>
    <scope>NUCLEOTIDE SEQUENCE [LARGE SCALE GENOMIC DNA]</scope>
    <source>
        <strain evidence="1 2">PL0136</strain>
    </source>
</reference>
<evidence type="ECO:0000313" key="2">
    <source>
        <dbReference type="Proteomes" id="UP000515369"/>
    </source>
</evidence>
<dbReference type="AlphaFoldDB" id="A0A7G5H5I3"/>
<dbReference type="Proteomes" id="UP000515369">
    <property type="component" value="Chromosome"/>
</dbReference>
<dbReference type="EMBL" id="CP059732">
    <property type="protein sequence ID" value="QMW06375.1"/>
    <property type="molecule type" value="Genomic_DNA"/>
</dbReference>